<dbReference type="PANTHER" id="PTHR45969">
    <property type="entry name" value="RING ZINC FINGER PROTEIN-RELATED"/>
    <property type="match status" value="1"/>
</dbReference>
<dbReference type="Gene3D" id="3.30.40.10">
    <property type="entry name" value="Zinc/RING finger domain, C3HC4 (zinc finger)"/>
    <property type="match status" value="2"/>
</dbReference>
<evidence type="ECO:0000256" key="3">
    <source>
        <dbReference type="ARBA" id="ARBA00022833"/>
    </source>
</evidence>
<reference evidence="6 7" key="1">
    <citation type="submission" date="2019-01" db="EMBL/GenBank/DDBJ databases">
        <title>Sequencing of cultivated peanut Arachis hypogaea provides insights into genome evolution and oil improvement.</title>
        <authorList>
            <person name="Chen X."/>
        </authorList>
    </citation>
    <scope>NUCLEOTIDE SEQUENCE [LARGE SCALE GENOMIC DNA]</scope>
    <source>
        <strain evidence="7">cv. Fuhuasheng</strain>
        <tissue evidence="6">Leaves</tissue>
    </source>
</reference>
<dbReference type="AlphaFoldDB" id="A0A445C5J7"/>
<evidence type="ECO:0000313" key="7">
    <source>
        <dbReference type="Proteomes" id="UP000289738"/>
    </source>
</evidence>
<accession>A0A445C5J7</accession>
<evidence type="ECO:0000256" key="1">
    <source>
        <dbReference type="ARBA" id="ARBA00022723"/>
    </source>
</evidence>
<dbReference type="SUPFAM" id="SSF57850">
    <property type="entry name" value="RING/U-box"/>
    <property type="match status" value="2"/>
</dbReference>
<keyword evidence="2 4" id="KW-0863">Zinc-finger</keyword>
<keyword evidence="3" id="KW-0862">Zinc</keyword>
<proteinExistence type="predicted"/>
<gene>
    <name evidence="6" type="ORF">Ahy_A07g031974</name>
</gene>
<dbReference type="EMBL" id="SDMP01000007">
    <property type="protein sequence ID" value="RYR46216.1"/>
    <property type="molecule type" value="Genomic_DNA"/>
</dbReference>
<evidence type="ECO:0000313" key="6">
    <source>
        <dbReference type="EMBL" id="RYR46216.1"/>
    </source>
</evidence>
<dbReference type="Pfam" id="PF13639">
    <property type="entry name" value="zf-RING_2"/>
    <property type="match status" value="2"/>
</dbReference>
<feature type="domain" description="RING-type" evidence="5">
    <location>
        <begin position="144"/>
        <end position="196"/>
    </location>
</feature>
<organism evidence="6 7">
    <name type="scientific">Arachis hypogaea</name>
    <name type="common">Peanut</name>
    <dbReference type="NCBI Taxonomy" id="3818"/>
    <lineage>
        <taxon>Eukaryota</taxon>
        <taxon>Viridiplantae</taxon>
        <taxon>Streptophyta</taxon>
        <taxon>Embryophyta</taxon>
        <taxon>Tracheophyta</taxon>
        <taxon>Spermatophyta</taxon>
        <taxon>Magnoliopsida</taxon>
        <taxon>eudicotyledons</taxon>
        <taxon>Gunneridae</taxon>
        <taxon>Pentapetalae</taxon>
        <taxon>rosids</taxon>
        <taxon>fabids</taxon>
        <taxon>Fabales</taxon>
        <taxon>Fabaceae</taxon>
        <taxon>Papilionoideae</taxon>
        <taxon>50 kb inversion clade</taxon>
        <taxon>dalbergioids sensu lato</taxon>
        <taxon>Dalbergieae</taxon>
        <taxon>Pterocarpus clade</taxon>
        <taxon>Arachis</taxon>
    </lineage>
</organism>
<dbReference type="GO" id="GO:0008270">
    <property type="term" value="F:zinc ion binding"/>
    <property type="evidence" value="ECO:0007669"/>
    <property type="project" value="UniProtKB-KW"/>
</dbReference>
<feature type="domain" description="RING-type" evidence="5">
    <location>
        <begin position="362"/>
        <end position="414"/>
    </location>
</feature>
<dbReference type="PANTHER" id="PTHR45969:SF9">
    <property type="entry name" value="RING-TYPE DOMAIN-CONTAINING PROTEIN"/>
    <property type="match status" value="1"/>
</dbReference>
<dbReference type="PROSITE" id="PS50089">
    <property type="entry name" value="ZF_RING_2"/>
    <property type="match status" value="2"/>
</dbReference>
<keyword evidence="1" id="KW-0479">Metal-binding</keyword>
<dbReference type="Proteomes" id="UP000289738">
    <property type="component" value="Chromosome A07"/>
</dbReference>
<dbReference type="STRING" id="3818.A0A445C5J7"/>
<protein>
    <recommendedName>
        <fullName evidence="5">RING-type domain-containing protein</fullName>
    </recommendedName>
</protein>
<evidence type="ECO:0000256" key="4">
    <source>
        <dbReference type="PROSITE-ProRule" id="PRU00175"/>
    </source>
</evidence>
<comment type="caution">
    <text evidence="6">The sequence shown here is derived from an EMBL/GenBank/DDBJ whole genome shotgun (WGS) entry which is preliminary data.</text>
</comment>
<dbReference type="InterPro" id="IPR013083">
    <property type="entry name" value="Znf_RING/FYVE/PHD"/>
</dbReference>
<dbReference type="GO" id="GO:0061630">
    <property type="term" value="F:ubiquitin protein ligase activity"/>
    <property type="evidence" value="ECO:0007669"/>
    <property type="project" value="TreeGrafter"/>
</dbReference>
<evidence type="ECO:0000259" key="5">
    <source>
        <dbReference type="PROSITE" id="PS50089"/>
    </source>
</evidence>
<dbReference type="InterPro" id="IPR001841">
    <property type="entry name" value="Znf_RING"/>
</dbReference>
<dbReference type="SMART" id="SM00184">
    <property type="entry name" value="RING"/>
    <property type="match status" value="2"/>
</dbReference>
<name>A0A445C5J7_ARAHY</name>
<sequence length="426" mass="48383">MESTVFSLRITPIENQAIPYEFYFDDYFSIILNCTQELIQITQGSDVEFSSTTTTEAILCLHPELLNQILPAIGETARRILSREGCDSNTREIVVNLHVVTRRNIVQDSDIYNDDLCENVPELTQLVNLLERSKIDEQDDDAECAICLEKFGHGNEDSSVDVVRINCSHVFHDRCMLRWLRCCADHQSPYSCPLCRCLISATSHATPQEFYLDECFSIIFNCTQELIQITQRADVDFSSTTTTEAILVPSDILCSCTPLTDLNREDTILLHEIFSSVPVSPESLDQILPSIGETARRILSREGCDSNTREIVVNLHVVTRRNIVQDSDIYNDDLCENVPELAQLVNLLERSKIVDQDDDGECAICLEKFGHGNEDSSVEFVRINCSHVFHDRCMLRWFRCCADHQSPYSCPLCRCLISPTSRSDDE</sequence>
<keyword evidence="7" id="KW-1185">Reference proteome</keyword>
<evidence type="ECO:0000256" key="2">
    <source>
        <dbReference type="ARBA" id="ARBA00022771"/>
    </source>
</evidence>
<dbReference type="CDD" id="cd16448">
    <property type="entry name" value="RING-H2"/>
    <property type="match status" value="2"/>
</dbReference>
<dbReference type="GO" id="GO:0016567">
    <property type="term" value="P:protein ubiquitination"/>
    <property type="evidence" value="ECO:0007669"/>
    <property type="project" value="TreeGrafter"/>
</dbReference>